<feature type="compositionally biased region" description="Low complexity" evidence="9">
    <location>
        <begin position="3020"/>
        <end position="3029"/>
    </location>
</feature>
<feature type="region of interest" description="Disordered" evidence="9">
    <location>
        <begin position="3738"/>
        <end position="3772"/>
    </location>
</feature>
<dbReference type="InterPro" id="IPR038980">
    <property type="entry name" value="ATM_plant"/>
</dbReference>
<dbReference type="EMBL" id="JABDHM010000128">
    <property type="protein sequence ID" value="KAF5217589.1"/>
    <property type="molecule type" value="Genomic_DNA"/>
</dbReference>
<dbReference type="GO" id="GO:0005524">
    <property type="term" value="F:ATP binding"/>
    <property type="evidence" value="ECO:0007669"/>
    <property type="project" value="UniProtKB-KW"/>
</dbReference>
<feature type="region of interest" description="Disordered" evidence="9">
    <location>
        <begin position="3008"/>
        <end position="3030"/>
    </location>
</feature>
<feature type="domain" description="PI3K/PI4K catalytic" evidence="10">
    <location>
        <begin position="3856"/>
        <end position="4180"/>
    </location>
</feature>
<dbReference type="InterPro" id="IPR018936">
    <property type="entry name" value="PI3/4_kinase_CS"/>
</dbReference>
<dbReference type="InterPro" id="IPR044107">
    <property type="entry name" value="PIKKc_ATM"/>
</dbReference>
<feature type="region of interest" description="Disordered" evidence="9">
    <location>
        <begin position="750"/>
        <end position="775"/>
    </location>
</feature>
<evidence type="ECO:0000256" key="6">
    <source>
        <dbReference type="ARBA" id="ARBA00022777"/>
    </source>
</evidence>
<feature type="region of interest" description="Disordered" evidence="9">
    <location>
        <begin position="1686"/>
        <end position="1711"/>
    </location>
</feature>
<evidence type="ECO:0000259" key="11">
    <source>
        <dbReference type="PROSITE" id="PS51190"/>
    </source>
</evidence>
<dbReference type="Pfam" id="PF02260">
    <property type="entry name" value="FATC"/>
    <property type="match status" value="1"/>
</dbReference>
<evidence type="ECO:0000256" key="7">
    <source>
        <dbReference type="ARBA" id="ARBA00022840"/>
    </source>
</evidence>
<evidence type="ECO:0000256" key="5">
    <source>
        <dbReference type="ARBA" id="ARBA00022763"/>
    </source>
</evidence>
<feature type="compositionally biased region" description="Acidic residues" evidence="9">
    <location>
        <begin position="3746"/>
        <end position="3758"/>
    </location>
</feature>
<dbReference type="SMART" id="SM00146">
    <property type="entry name" value="PI3Kc"/>
    <property type="match status" value="1"/>
</dbReference>
<feature type="compositionally biased region" description="Basic and acidic residues" evidence="9">
    <location>
        <begin position="2633"/>
        <end position="2642"/>
    </location>
</feature>
<accession>A0A7J6XT00</accession>
<feature type="region of interest" description="Disordered" evidence="9">
    <location>
        <begin position="2941"/>
        <end position="2967"/>
    </location>
</feature>
<evidence type="ECO:0000256" key="9">
    <source>
        <dbReference type="SAM" id="MobiDB-lite"/>
    </source>
</evidence>
<comment type="caution">
    <text evidence="12">The sequence shown here is derived from an EMBL/GenBank/DDBJ whole genome shotgun (WGS) entry which is preliminary data.</text>
</comment>
<comment type="subcellular location">
    <subcellularLocation>
        <location evidence="1">Nucleus</location>
    </subcellularLocation>
</comment>
<feature type="region of interest" description="Disordered" evidence="9">
    <location>
        <begin position="1280"/>
        <end position="1304"/>
    </location>
</feature>
<dbReference type="VEuPathDB" id="TriTrypDB:ECC02_009513"/>
<evidence type="ECO:0000256" key="3">
    <source>
        <dbReference type="ARBA" id="ARBA00022679"/>
    </source>
</evidence>
<dbReference type="SUPFAM" id="SSF56112">
    <property type="entry name" value="Protein kinase-like (PK-like)"/>
    <property type="match status" value="1"/>
</dbReference>
<feature type="domain" description="FATC" evidence="11">
    <location>
        <begin position="4208"/>
        <end position="4240"/>
    </location>
</feature>
<dbReference type="InterPro" id="IPR003152">
    <property type="entry name" value="FATC_dom"/>
</dbReference>
<dbReference type="GO" id="GO:0006281">
    <property type="term" value="P:DNA repair"/>
    <property type="evidence" value="ECO:0007669"/>
    <property type="project" value="InterPro"/>
</dbReference>
<feature type="region of interest" description="Disordered" evidence="9">
    <location>
        <begin position="2633"/>
        <end position="2665"/>
    </location>
</feature>
<evidence type="ECO:0000313" key="13">
    <source>
        <dbReference type="Proteomes" id="UP000583944"/>
    </source>
</evidence>
<feature type="compositionally biased region" description="Basic and acidic residues" evidence="9">
    <location>
        <begin position="687"/>
        <end position="717"/>
    </location>
</feature>
<reference evidence="12 13" key="1">
    <citation type="journal article" date="2019" name="Genome Biol. Evol.">
        <title>Nanopore Sequencing Significantly Improves Genome Assembly of the Protozoan Parasite Trypanosoma cruzi.</title>
        <authorList>
            <person name="Diaz-Viraque F."/>
            <person name="Pita S."/>
            <person name="Greif G."/>
            <person name="de Souza R.C.M."/>
            <person name="Iraola G."/>
            <person name="Robello C."/>
        </authorList>
    </citation>
    <scope>NUCLEOTIDE SEQUENCE [LARGE SCALE GENOMIC DNA]</scope>
    <source>
        <strain evidence="12 13">Berenice</strain>
    </source>
</reference>
<feature type="compositionally biased region" description="Low complexity" evidence="9">
    <location>
        <begin position="751"/>
        <end position="761"/>
    </location>
</feature>
<dbReference type="InterPro" id="IPR011009">
    <property type="entry name" value="Kinase-like_dom_sf"/>
</dbReference>
<dbReference type="InterPro" id="IPR000403">
    <property type="entry name" value="PI3/4_kinase_cat_dom"/>
</dbReference>
<evidence type="ECO:0000256" key="1">
    <source>
        <dbReference type="ARBA" id="ARBA00004123"/>
    </source>
</evidence>
<keyword evidence="3" id="KW-0808">Transferase</keyword>
<dbReference type="GO" id="GO:0004674">
    <property type="term" value="F:protein serine/threonine kinase activity"/>
    <property type="evidence" value="ECO:0007669"/>
    <property type="project" value="UniProtKB-EC"/>
</dbReference>
<dbReference type="PROSITE" id="PS51190">
    <property type="entry name" value="FATC"/>
    <property type="match status" value="1"/>
</dbReference>
<feature type="compositionally biased region" description="Basic and acidic residues" evidence="9">
    <location>
        <begin position="3759"/>
        <end position="3772"/>
    </location>
</feature>
<dbReference type="VEuPathDB" id="TriTrypDB:BCY84_16735"/>
<feature type="region of interest" description="Disordered" evidence="9">
    <location>
        <begin position="687"/>
        <end position="730"/>
    </location>
</feature>
<keyword evidence="6" id="KW-0418">Kinase</keyword>
<feature type="compositionally biased region" description="Basic and acidic residues" evidence="9">
    <location>
        <begin position="762"/>
        <end position="775"/>
    </location>
</feature>
<dbReference type="GO" id="GO:0005634">
    <property type="term" value="C:nucleus"/>
    <property type="evidence" value="ECO:0007669"/>
    <property type="project" value="UniProtKB-SubCell"/>
</dbReference>
<dbReference type="EC" id="2.7.11.1" evidence="2"/>
<feature type="compositionally biased region" description="Low complexity" evidence="9">
    <location>
        <begin position="1351"/>
        <end position="1372"/>
    </location>
</feature>
<sequence>MSLPVNNQTFSTSSPSLIGFFDTPAASALAAPVMVADTAMLKARLTAIVNDVQMPNPKEAQKSLSDLRLFLDAVAEQSGTHIQNIFGQHVTNNILFVVMDSVVRPALTQYCSAAGRRRSMATRAAGRGANATSRRQHELTALAAASSASLVAEEELDALRNNKAKKLCTDVVRPWRALVETLHHNLPSSLLLAPASSSLGTSSNADNEEAHMAAVGAAASGTRGGQGGHAEEESAASNAFDGQWMTSRAAANRTEMSSVAGSLSTRHLWARTANHTSLPLLWKNAVPLFSITRHALEVLQSEVLVAVCGQEYAKLLLHLFLFNGYLSNLQPGIIMEMIMRLLELIERTVYEVNSTDTTIATATNRTSLPLLAAMSPHSDVGNQTPHGVEGHVEDDVYHPHVEQGTTFAALLVQLFRAPQLMNAFTPFEDEATLLLSTSTANNGTMPFIMQRLVRLTTQRHMRPTSALRLETHLLIALKLLVTVARDDCPLTSAMPLELVKPLCHFFYTTTRRDGWRMEALTFMTTQLCVCFSAVLGRSVRADIERHRPHGVRCSQEAAPNETNNEKGLGGNMSEGMTSACDSVLVSPYSLTLLHETVLPFMLQLFKVVRSEFGHVSRRELFHFPCPPLAPLFEFGAVVFYLACSTHEAYMKLPSLSSFVTPAASPAPAVSASVTRIPTVSDDALSKRVFAQEKQREQKGIKRSREEEDVMGEKTGEHSRRKKRETPPQPGETLLQLFRSLFFLDSVRDDVTSGTTGKTRATGGKDDVGNLTEKETETERDTDCLLRVSAAAGGSLSAAAVQDLVKDGSLFMLHLLAHPGTTLGCSESQCTLLVEHGVLPLFPYYGVRLETLLLAVLLSVTPRASLMCQQDVFRWLVRRYMPTVTTQRDDESQPKEHVYRLLSVLLGRGVVGRWPLWVNGEERARLQAAAHFSAISTRIRAVLYGVSKSLPKTVANVPQHTAALPPAMMASLIATATAGHRSKTGLSTPLFMAMLQFLSLYQHYGAISAEIIAAQRMARKKHLPEDDLDANHVTTALKDNSLPHLPSAAVCLSTGVAFVISGLSHAVCFLPHDESVVWRHDTDTAAAASTCSSSFMQALCWAEEYLLAACFTVTENELGWQHLPIAVGGAMSDPAKNKETPRGHGGGGGKTAASLQRMKQLLARSRHVMDATFIAPEKHVPIAVCDAVEGHWLLLHEFFASSTEEPLAGIDAVRAENKGVGNATNEDGETDVSELFLGRLRRGDVPLGFVEILSGEVMRAVGELAERAKVIGAACVGLAGGSSLQQPPSPPSQQPQHQQKQREVDEDAVAMAHRTLCIHAVQLMHLLLRLFRLGIWQLPQGHRSCPKGCEGSNSDNTNNNDNNNNNNNNSNTDDSNRIGKNSSEDDLCILSDIPHMQLFDHPVSILRRLSPEGRLYYAVMWICRHLATRLLRGSVVRDRVLMRALLILFHDVGTVLLSQSFALWEPRQVVLSFVGVVSRRALDEGLLKLASWQPTNVTSADAVAAVHATMRLSCSLLSAILTLVRRTHVLAASADPLVSPARVTRVILHILEKDGLIPATMEAPKGHRSENLMNHGSGTEMSSTQNVSKLNPFLPFSLAVVDGVLGLLQVLHEAYGDTQARLAARQLLETLFARYRYSLAESIFLTFSHYAPPHRGVVSSTVADGMNYDEEKEEEETMSANTCNREDAEEGAHKVGQNLQTPGGAMRRGKEKKRGRNAHDDFLFEEGQLLEVFVDQLTDVSRNDMPVLTPQLQCAVLSSIYGVLFRCESSVAEKLGKYLFSFLSIKTAYVVRRHTALQVRWLFNRFTHRTYAVLQELLYRAREGIASISPMHSATSLRALGEAAHAAPMLEADIICTLLECWATQGFAHKDLLLECLAFIGKNTRLRESGFATATVMTGTAESETWMSAQELCHYHCERLLFDWLWRLGHPMEAFPVVCFGYAGLQQMCQALMPTLLPLALLCSARQNGAEETSVFLHPSDLLWRLAACHKRSGDATSNNLRTRELLVGCVKAYFPDVMARLLVFAALSKRHGRSGGVGDVQEIAEAARIALEWMGSTFSTEYVPFVRHYADAILCRLVELVGTMTPFVRVRPLQEAVTMLCDIIANAPGLPSTTGPGVGNTALADYHHDDELSSLATRTTVDRFFASDGGDHAYVLLQQLYFGLTHDVHRGARHTMLALLFEQIVRHWWGRELLQRVPHILHTVLRLCGNILLTCVDVRARACNVLLYVWTQAVSNTAHLLSSSLPTRIVSADEAFISTVMLTLAEDSRVVASTWNAICRADATLEQQDWKLQHARYTAESFVQNEDVDEHEVIVITPGANEEAEEHHRHVEKKGEESVCLHLEKNDGQTLSVTEALRQVTRILPLLKSTVHVSGAPASSFYTDAAAAVDRARPAFVKLIQVHIREGEAQSRLQGRVGLMKKDEDVARRIQTVYKMCCRAVQHLLTLVCMGDAFDLSSQTMMATPLTRMRTTTTPTTTTSTAFKLLQETTREVQLSVFRLLRALCWCFIEAGAEGHVDALLYPVGAMQRMLQGWPFDKVLHCIYRQHVEQLYRLAFDADADVARVASTTLRGWLCGITTDNNGVEAIGEGVDGASENVIMSTRTCAVASNTHRRRGAGDEGDLIRRTLEEFSGDETKQKGDVQKASPPPPEEEEEKEGDVKGSHASSVIRLKDILPFRRQLFDVQPQKHATVLVETSLKVASLLDEVVWDALRVHEDESQFLRLFLVALIRHYNLHHRFSTVATVLHHVLLRPFSSRSGGLILFIESYLPIVLLHTMLVRESETQRSQRAVWSRALETHLFRRACGFLHMTRLFLRALNVCHSVLMTVVRSHGVRSENWESNPLSRMSPSEWEAAAASLTFPLFVRSEYGELPELSDLRDSYWLSDIDPLVLASAAVTCHEPHLAALFTELSGESLLGRRKGIPSAAMTIVGQPKCSVLFPSKRRPSSREDASKEGHRRMLRGDETEAEMTQRLATYRAAVYAVLVDVETTLRFRDGSDNGGIVISDSRNSSVGGGGRNGSAAVGNNSSVMQTAGDGGDLNFYMSPWEEAFFLQHPARLMEREKSRGNWHAVLLLIDRIEGAMRPMRVSSGIHRSYFACGFSSSRLLVEKANALMQLGAADTAVQMLAAALKRHAPPLLFAATGDKRRGKHEVKEETGAEEEEEDYFLQLRSALAATLWRLGRWDLDFLEETEGTHRHHKQRRDLLLPSLVSVEEGIFYAMRAAHHGEHHNVRRWTTQALQRLACQFDETNWFQSMLQAEALHDIEECGRLFLRSHSSLSSSTSSTVEAKRAGGMRHPPPWVRASLVHLHAPYRELELLDSVHHRLCVLYRQPQWWLSHLENSSERALRSNRPVLVHQWLSAYSEFTGGDMESQCGVKREENEPFQQDGTIFEKLITSHELPAIAFLALVQARAEFVGGRPHRAIAILQNTERSPLEEPTSVMNGLLFPMPANAPQMPAIVQQLVVWAREARLVPLSQLVRDPFLLLSVKNDRTGVCCLQLARLCHTLVRDITARLHSEEYRKLQESIGASHRIRVELEQQQQMSDGLSDAEKRILQRRIRTLAVETTREEDEWQREVEMYALYRRSALNAYARFLERSGPAESDSLLAVFAFVSLWLQQDERLDERRLKAAGSAASVTSGIIQKAIKNVPLHKFLPLFSQLVAQLGTSLDDTNLESLVLHIAMENPLHAVWPLLALANGENFGPAVATVAHGGGSSGLHVVDEKKVTLARQILRTLKSPTNRHDDDDEDEDGAEDDSSTMKKEKENKNKGRRCGWREKIVTEAERLSAAYIQLAFYRVYNKYRPDHRIPADFMITEKGVRDLLIPPPTFTLPLFSLASRSALPALLQQLPKIVRYENTFTTPGGINLPKALRCVLSDGRIVRQLLKSEDDMRQDSLIEQVFCLSNQLLAQDKRTCRLHVFTYNVVPLAPTVGIIEWVDGTIPLGQYLNGDPNGGGTNTNRLRFQTGAHERYFPGEPTTLECRARLQEANKSQKHGVLLDLYAEFSPALHYFFLEHFFTPQEWLERREAYTRSVAASSIIGYIVGLGDRHGNNLLLHTQRAELVHIDLGFAFDQGKQLPVPELVPFRLTRNIVDGFGVQGTEGSFRRHCEGTLGVLRGQRELLMTILEACAHDPLARWAVTVVPPQRQQGRPQEIALQVGEEEEGEAVRRTTPRQRDLGVSRGKPTYADAERVLSHVAEKIEGYESGELLSVPTHVHKLLQTAQNTELLAQMFVGWSPWL</sequence>
<feature type="region of interest" description="Disordered" evidence="9">
    <location>
        <begin position="4160"/>
        <end position="4182"/>
    </location>
</feature>
<organism evidence="12 13">
    <name type="scientific">Trypanosoma cruzi</name>
    <dbReference type="NCBI Taxonomy" id="5693"/>
    <lineage>
        <taxon>Eukaryota</taxon>
        <taxon>Discoba</taxon>
        <taxon>Euglenozoa</taxon>
        <taxon>Kinetoplastea</taxon>
        <taxon>Metakinetoplastina</taxon>
        <taxon>Trypanosomatida</taxon>
        <taxon>Trypanosomatidae</taxon>
        <taxon>Trypanosoma</taxon>
        <taxon>Schizotrypanum</taxon>
    </lineage>
</organism>
<evidence type="ECO:0000313" key="12">
    <source>
        <dbReference type="EMBL" id="KAF5217589.1"/>
    </source>
</evidence>
<dbReference type="InterPro" id="IPR036940">
    <property type="entry name" value="PI3/4_kinase_cat_sf"/>
</dbReference>
<dbReference type="Proteomes" id="UP000583944">
    <property type="component" value="Unassembled WGS sequence"/>
</dbReference>
<evidence type="ECO:0000259" key="10">
    <source>
        <dbReference type="PROSITE" id="PS50290"/>
    </source>
</evidence>
<protein>
    <recommendedName>
        <fullName evidence="2">non-specific serine/threonine protein kinase</fullName>
        <ecNumber evidence="2">2.7.11.1</ecNumber>
    </recommendedName>
</protein>
<dbReference type="PANTHER" id="PTHR37079:SF4">
    <property type="entry name" value="SERINE_THREONINE-PROTEIN KINASE ATM"/>
    <property type="match status" value="1"/>
</dbReference>
<evidence type="ECO:0000256" key="8">
    <source>
        <dbReference type="ARBA" id="ARBA00023242"/>
    </source>
</evidence>
<keyword evidence="4" id="KW-0547">Nucleotide-binding</keyword>
<dbReference type="Pfam" id="PF00454">
    <property type="entry name" value="PI3_PI4_kinase"/>
    <property type="match status" value="1"/>
</dbReference>
<keyword evidence="5" id="KW-0227">DNA damage</keyword>
<feature type="region of interest" description="Disordered" evidence="9">
    <location>
        <begin position="1345"/>
        <end position="1377"/>
    </location>
</feature>
<name>A0A7J6XT00_TRYCR</name>
<proteinExistence type="predicted"/>
<dbReference type="PROSITE" id="PS50290">
    <property type="entry name" value="PI3_4_KINASE_3"/>
    <property type="match status" value="1"/>
</dbReference>
<feature type="compositionally biased region" description="Basic and acidic residues" evidence="9">
    <location>
        <begin position="4166"/>
        <end position="4179"/>
    </location>
</feature>
<keyword evidence="7" id="KW-0067">ATP-binding</keyword>
<keyword evidence="8" id="KW-0539">Nucleus</keyword>
<dbReference type="Gene3D" id="1.10.1070.11">
    <property type="entry name" value="Phosphatidylinositol 3-/4-kinase, catalytic domain"/>
    <property type="match status" value="1"/>
</dbReference>
<dbReference type="PROSITE" id="PS00915">
    <property type="entry name" value="PI3_4_KINASE_1"/>
    <property type="match status" value="1"/>
</dbReference>
<gene>
    <name evidence="12" type="ORF">ECC02_009513</name>
</gene>
<dbReference type="PROSITE" id="PS00916">
    <property type="entry name" value="PI3_4_KINASE_2"/>
    <property type="match status" value="1"/>
</dbReference>
<dbReference type="Gene3D" id="3.30.1010.10">
    <property type="entry name" value="Phosphatidylinositol 3-kinase Catalytic Subunit, Chain A, domain 4"/>
    <property type="match status" value="1"/>
</dbReference>
<dbReference type="CDD" id="cd05171">
    <property type="entry name" value="PIKKc_ATM"/>
    <property type="match status" value="1"/>
</dbReference>
<feature type="region of interest" description="Disordered" evidence="9">
    <location>
        <begin position="1130"/>
        <end position="1151"/>
    </location>
</feature>
<feature type="region of interest" description="Disordered" evidence="9">
    <location>
        <begin position="218"/>
        <end position="237"/>
    </location>
</feature>
<evidence type="ECO:0000256" key="4">
    <source>
        <dbReference type="ARBA" id="ARBA00022741"/>
    </source>
</evidence>
<evidence type="ECO:0000256" key="2">
    <source>
        <dbReference type="ARBA" id="ARBA00012513"/>
    </source>
</evidence>
<dbReference type="PANTHER" id="PTHR37079">
    <property type="entry name" value="SERINE/THREONINE-PROTEIN KINASE ATM"/>
    <property type="match status" value="1"/>
</dbReference>
<dbReference type="SMART" id="SM01343">
    <property type="entry name" value="FATC"/>
    <property type="match status" value="1"/>
</dbReference>